<dbReference type="Proteomes" id="UP000237846">
    <property type="component" value="Unassembled WGS sequence"/>
</dbReference>
<feature type="region of interest" description="Disordered" evidence="1">
    <location>
        <begin position="1"/>
        <end position="21"/>
    </location>
</feature>
<keyword evidence="2" id="KW-1133">Transmembrane helix</keyword>
<evidence type="ECO:0000313" key="4">
    <source>
        <dbReference type="Proteomes" id="UP000237846"/>
    </source>
</evidence>
<evidence type="ECO:0000256" key="1">
    <source>
        <dbReference type="SAM" id="MobiDB-lite"/>
    </source>
</evidence>
<dbReference type="AlphaFoldDB" id="A0A2T0Q6K0"/>
<reference evidence="3 4" key="1">
    <citation type="submission" date="2018-03" db="EMBL/GenBank/DDBJ databases">
        <title>Genomic Encyclopedia of Archaeal and Bacterial Type Strains, Phase II (KMG-II): from individual species to whole genera.</title>
        <authorList>
            <person name="Goeker M."/>
        </authorList>
    </citation>
    <scope>NUCLEOTIDE SEQUENCE [LARGE SCALE GENOMIC DNA]</scope>
    <source>
        <strain evidence="3 4">DSM 45601</strain>
    </source>
</reference>
<dbReference type="NCBIfam" id="TIGR03816">
    <property type="entry name" value="tadE_like_DECH"/>
    <property type="match status" value="1"/>
</dbReference>
<gene>
    <name evidence="3" type="ORF">CLV72_10365</name>
</gene>
<organism evidence="3 4">
    <name type="scientific">Allonocardiopsis opalescens</name>
    <dbReference type="NCBI Taxonomy" id="1144618"/>
    <lineage>
        <taxon>Bacteria</taxon>
        <taxon>Bacillati</taxon>
        <taxon>Actinomycetota</taxon>
        <taxon>Actinomycetes</taxon>
        <taxon>Streptosporangiales</taxon>
        <taxon>Allonocardiopsis</taxon>
    </lineage>
</organism>
<proteinExistence type="predicted"/>
<accession>A0A2T0Q6K0</accession>
<evidence type="ECO:0000256" key="2">
    <source>
        <dbReference type="SAM" id="Phobius"/>
    </source>
</evidence>
<name>A0A2T0Q6K0_9ACTN</name>
<dbReference type="InterPro" id="IPR021202">
    <property type="entry name" value="Rv3654c-like"/>
</dbReference>
<keyword evidence="2" id="KW-0472">Membrane</keyword>
<sequence>MRCPPRPPTEQPRRPSAGLRAQRGSGTVWAVALCALVWTSALVLAAAAGVRADRQQAAGAADLAALAAAARAVAGASAACAAADASAQRNGARLESCAVRGPAAEVVVAVPVDRLPAALGIGPDLQARSRAGPVGWTP</sequence>
<keyword evidence="2" id="KW-0812">Transmembrane</keyword>
<feature type="compositionally biased region" description="Pro residues" evidence="1">
    <location>
        <begin position="1"/>
        <end position="10"/>
    </location>
</feature>
<feature type="transmembrane region" description="Helical" evidence="2">
    <location>
        <begin position="28"/>
        <end position="50"/>
    </location>
</feature>
<dbReference type="RefSeq" id="WP_106243956.1">
    <property type="nucleotide sequence ID" value="NZ_PVZC01000003.1"/>
</dbReference>
<dbReference type="EMBL" id="PVZC01000003">
    <property type="protein sequence ID" value="PRX99469.1"/>
    <property type="molecule type" value="Genomic_DNA"/>
</dbReference>
<comment type="caution">
    <text evidence="3">The sequence shown here is derived from an EMBL/GenBank/DDBJ whole genome shotgun (WGS) entry which is preliminary data.</text>
</comment>
<evidence type="ECO:0000313" key="3">
    <source>
        <dbReference type="EMBL" id="PRX99469.1"/>
    </source>
</evidence>
<protein>
    <submittedName>
        <fullName evidence="3">Secretion/DNA translocation related TadE-like protein</fullName>
    </submittedName>
</protein>
<keyword evidence="4" id="KW-1185">Reference proteome</keyword>